<evidence type="ECO:0000313" key="2">
    <source>
        <dbReference type="Proteomes" id="UP000242496"/>
    </source>
</evidence>
<accession>A0A1I7J8Q7</accession>
<evidence type="ECO:0000313" key="1">
    <source>
        <dbReference type="EMBL" id="SFU81491.1"/>
    </source>
</evidence>
<organism evidence="1 2">
    <name type="scientific">Xenorhabdus koppenhoeferi</name>
    <dbReference type="NCBI Taxonomy" id="351659"/>
    <lineage>
        <taxon>Bacteria</taxon>
        <taxon>Pseudomonadati</taxon>
        <taxon>Pseudomonadota</taxon>
        <taxon>Gammaproteobacteria</taxon>
        <taxon>Enterobacterales</taxon>
        <taxon>Morganellaceae</taxon>
        <taxon>Xenorhabdus</taxon>
    </lineage>
</organism>
<keyword evidence="2" id="KW-1185">Reference proteome</keyword>
<sequence>MSTWLLYALLSALTAALVAIFGKIGLQNLDADTATCHLCSHYGIV</sequence>
<dbReference type="AlphaFoldDB" id="A0A1I7J8Q7"/>
<gene>
    <name evidence="1" type="ORF">SAMN05421784_12831</name>
</gene>
<proteinExistence type="predicted"/>
<name>A0A1I7J8Q7_9GAMM</name>
<dbReference type="Proteomes" id="UP000242496">
    <property type="component" value="Unassembled WGS sequence"/>
</dbReference>
<protein>
    <submittedName>
        <fullName evidence="1">Transporter family protein</fullName>
    </submittedName>
</protein>
<reference evidence="2" key="1">
    <citation type="submission" date="2016-10" db="EMBL/GenBank/DDBJ databases">
        <authorList>
            <person name="Varghese N."/>
            <person name="Submissions S."/>
        </authorList>
    </citation>
    <scope>NUCLEOTIDE SEQUENCE [LARGE SCALE GENOMIC DNA]</scope>
    <source>
        <strain evidence="2">DSM 18168</strain>
    </source>
</reference>
<dbReference type="EMBL" id="FPBJ01000028">
    <property type="protein sequence ID" value="SFU81491.1"/>
    <property type="molecule type" value="Genomic_DNA"/>
</dbReference>